<comment type="caution">
    <text evidence="3">The sequence shown here is derived from an EMBL/GenBank/DDBJ whole genome shotgun (WGS) entry which is preliminary data.</text>
</comment>
<feature type="domain" description="Zn(2)-C6 fungal-type" evidence="2">
    <location>
        <begin position="13"/>
        <end position="43"/>
    </location>
</feature>
<dbReference type="CDD" id="cd00067">
    <property type="entry name" value="GAL4"/>
    <property type="match status" value="1"/>
</dbReference>
<feature type="region of interest" description="Disordered" evidence="1">
    <location>
        <begin position="46"/>
        <end position="92"/>
    </location>
</feature>
<dbReference type="Pfam" id="PF00172">
    <property type="entry name" value="Zn_clus"/>
    <property type="match status" value="1"/>
</dbReference>
<dbReference type="GO" id="GO:0008270">
    <property type="term" value="F:zinc ion binding"/>
    <property type="evidence" value="ECO:0007669"/>
    <property type="project" value="InterPro"/>
</dbReference>
<keyword evidence="4" id="KW-1185">Reference proteome</keyword>
<dbReference type="InterPro" id="IPR001138">
    <property type="entry name" value="Zn2Cys6_DnaBD"/>
</dbReference>
<dbReference type="InterPro" id="IPR036864">
    <property type="entry name" value="Zn2-C6_fun-type_DNA-bd_sf"/>
</dbReference>
<accession>A0AAD7GUJ4</accession>
<dbReference type="AlphaFoldDB" id="A0AAD7GUJ4"/>
<reference evidence="3" key="1">
    <citation type="submission" date="2023-03" db="EMBL/GenBank/DDBJ databases">
        <title>Massive genome expansion in bonnet fungi (Mycena s.s.) driven by repeated elements and novel gene families across ecological guilds.</title>
        <authorList>
            <consortium name="Lawrence Berkeley National Laboratory"/>
            <person name="Harder C.B."/>
            <person name="Miyauchi S."/>
            <person name="Viragh M."/>
            <person name="Kuo A."/>
            <person name="Thoen E."/>
            <person name="Andreopoulos B."/>
            <person name="Lu D."/>
            <person name="Skrede I."/>
            <person name="Drula E."/>
            <person name="Henrissat B."/>
            <person name="Morin E."/>
            <person name="Kohler A."/>
            <person name="Barry K."/>
            <person name="LaButti K."/>
            <person name="Morin E."/>
            <person name="Salamov A."/>
            <person name="Lipzen A."/>
            <person name="Mereny Z."/>
            <person name="Hegedus B."/>
            <person name="Baldrian P."/>
            <person name="Stursova M."/>
            <person name="Weitz H."/>
            <person name="Taylor A."/>
            <person name="Grigoriev I.V."/>
            <person name="Nagy L.G."/>
            <person name="Martin F."/>
            <person name="Kauserud H."/>
        </authorList>
    </citation>
    <scope>NUCLEOTIDE SEQUENCE</scope>
    <source>
        <strain evidence="3">CBHHK067</strain>
    </source>
</reference>
<proteinExistence type="predicted"/>
<dbReference type="Proteomes" id="UP001221757">
    <property type="component" value="Unassembled WGS sequence"/>
</dbReference>
<dbReference type="SUPFAM" id="SSF57701">
    <property type="entry name" value="Zn2/Cys6 DNA-binding domain"/>
    <property type="match status" value="1"/>
</dbReference>
<dbReference type="EMBL" id="JARKIE010000008">
    <property type="protein sequence ID" value="KAJ7705566.1"/>
    <property type="molecule type" value="Genomic_DNA"/>
</dbReference>
<evidence type="ECO:0000313" key="3">
    <source>
        <dbReference type="EMBL" id="KAJ7705566.1"/>
    </source>
</evidence>
<evidence type="ECO:0000256" key="1">
    <source>
        <dbReference type="SAM" id="MobiDB-lite"/>
    </source>
</evidence>
<dbReference type="Gene3D" id="4.10.240.10">
    <property type="entry name" value="Zn(2)-C6 fungal-type DNA-binding domain"/>
    <property type="match status" value="1"/>
</dbReference>
<evidence type="ECO:0000313" key="4">
    <source>
        <dbReference type="Proteomes" id="UP001221757"/>
    </source>
</evidence>
<evidence type="ECO:0000259" key="2">
    <source>
        <dbReference type="PROSITE" id="PS50048"/>
    </source>
</evidence>
<sequence length="186" mass="20885">MRSPPDHSAYFPCRRRKIKCITGDDHPRSPCKRCSQHGSPCEFVSVSEEELSTPEPATPDNGAKWLPPLVPESYGRPRKQDANAIPDVPHPKVFDGYTTGESVYSSDTGSPLSFYSQDYPQEQSYASSYAFTDDSFYYGDGSFDVWGNQPQLYSPSANVSFYFPSENVHYGPFPGPANTVYPWTRR</sequence>
<name>A0AAD7GUJ4_MYCRO</name>
<dbReference type="GO" id="GO:0000981">
    <property type="term" value="F:DNA-binding transcription factor activity, RNA polymerase II-specific"/>
    <property type="evidence" value="ECO:0007669"/>
    <property type="project" value="InterPro"/>
</dbReference>
<gene>
    <name evidence="3" type="ORF">B0H17DRAFT_1326307</name>
</gene>
<dbReference type="PROSITE" id="PS50048">
    <property type="entry name" value="ZN2_CY6_FUNGAL_2"/>
    <property type="match status" value="1"/>
</dbReference>
<protein>
    <recommendedName>
        <fullName evidence="2">Zn(2)-C6 fungal-type domain-containing protein</fullName>
    </recommendedName>
</protein>
<organism evidence="3 4">
    <name type="scientific">Mycena rosella</name>
    <name type="common">Pink bonnet</name>
    <name type="synonym">Agaricus rosellus</name>
    <dbReference type="NCBI Taxonomy" id="1033263"/>
    <lineage>
        <taxon>Eukaryota</taxon>
        <taxon>Fungi</taxon>
        <taxon>Dikarya</taxon>
        <taxon>Basidiomycota</taxon>
        <taxon>Agaricomycotina</taxon>
        <taxon>Agaricomycetes</taxon>
        <taxon>Agaricomycetidae</taxon>
        <taxon>Agaricales</taxon>
        <taxon>Marasmiineae</taxon>
        <taxon>Mycenaceae</taxon>
        <taxon>Mycena</taxon>
    </lineage>
</organism>